<evidence type="ECO:0000259" key="1">
    <source>
        <dbReference type="Pfam" id="PF01370"/>
    </source>
</evidence>
<dbReference type="InterPro" id="IPR036291">
    <property type="entry name" value="NAD(P)-bd_dom_sf"/>
</dbReference>
<dbReference type="Gene3D" id="3.40.50.720">
    <property type="entry name" value="NAD(P)-binding Rossmann-like Domain"/>
    <property type="match status" value="1"/>
</dbReference>
<feature type="domain" description="NAD-dependent epimerase/dehydratase" evidence="1">
    <location>
        <begin position="5"/>
        <end position="234"/>
    </location>
</feature>
<accession>A0A1L3SZH7</accession>
<dbReference type="EMBL" id="CP018171">
    <property type="protein sequence ID" value="APH74685.1"/>
    <property type="molecule type" value="Genomic_DNA"/>
</dbReference>
<dbReference type="CDD" id="cd08946">
    <property type="entry name" value="SDR_e"/>
    <property type="match status" value="1"/>
</dbReference>
<sequence length="306" mass="32286">MRRTLVSGGTGFVGRFLVEALLETGHAVRVMGRTPPPAGFFSRPVEFAKGSLDRPEPDPGLFDGVDAFVHAGFHHLAARFRGGEGDDPEGFRRRNLDGTLALFAAAKGAGVNRCVFLSSRAVYGRQAPGAALVEDMDPHPDTLYGEVKLGGELALRDLSEPKRFCGTSLRVTGVYGPAGPGREHKWSALFRDFAAGSPIPPRVATEVYGADVAAAVRLVLEAPPEDVCGTLFNVSDLLLDRHDLLSMVGDVTGIASSLPERADAAALNVMDTAKLTALGWRPGGLDRLRATVAELCGPLRGSGAST</sequence>
<dbReference type="PANTHER" id="PTHR43245">
    <property type="entry name" value="BIFUNCTIONAL POLYMYXIN RESISTANCE PROTEIN ARNA"/>
    <property type="match status" value="1"/>
</dbReference>
<evidence type="ECO:0000313" key="2">
    <source>
        <dbReference type="EMBL" id="APH74685.1"/>
    </source>
</evidence>
<dbReference type="InterPro" id="IPR001509">
    <property type="entry name" value="Epimerase_deHydtase"/>
</dbReference>
<protein>
    <submittedName>
        <fullName evidence="2">UDP-glucose 4-epimerase</fullName>
    </submittedName>
</protein>
<dbReference type="InterPro" id="IPR050177">
    <property type="entry name" value="Lipid_A_modif_metabolic_enz"/>
</dbReference>
<organism evidence="2 3">
    <name type="scientific">Aquibium oceanicum</name>
    <dbReference type="NCBI Taxonomy" id="1670800"/>
    <lineage>
        <taxon>Bacteria</taxon>
        <taxon>Pseudomonadati</taxon>
        <taxon>Pseudomonadota</taxon>
        <taxon>Alphaproteobacteria</taxon>
        <taxon>Hyphomicrobiales</taxon>
        <taxon>Phyllobacteriaceae</taxon>
        <taxon>Aquibium</taxon>
    </lineage>
</organism>
<evidence type="ECO:0000313" key="3">
    <source>
        <dbReference type="Proteomes" id="UP000182840"/>
    </source>
</evidence>
<dbReference type="KEGG" id="meso:BSQ44_18210"/>
<gene>
    <name evidence="2" type="ORF">BSQ44_18210</name>
</gene>
<reference evidence="3" key="1">
    <citation type="submission" date="2016-11" db="EMBL/GenBank/DDBJ databases">
        <title>Mesorhizobium oceanicum sp. nov., isolated from deep seawater in South China Sea.</title>
        <authorList>
            <person name="Fu G.-Y."/>
        </authorList>
    </citation>
    <scope>NUCLEOTIDE SEQUENCE [LARGE SCALE GENOMIC DNA]</scope>
    <source>
        <strain evidence="3">B7</strain>
    </source>
</reference>
<dbReference type="STRING" id="1670800.BSQ44_18210"/>
<dbReference type="AlphaFoldDB" id="A0A1L3SZH7"/>
<dbReference type="Pfam" id="PF01370">
    <property type="entry name" value="Epimerase"/>
    <property type="match status" value="1"/>
</dbReference>
<name>A0A1L3SZH7_9HYPH</name>
<proteinExistence type="predicted"/>
<dbReference type="Proteomes" id="UP000182840">
    <property type="component" value="Chromosome"/>
</dbReference>
<dbReference type="RefSeq" id="WP_072608142.1">
    <property type="nucleotide sequence ID" value="NZ_CP018171.1"/>
</dbReference>
<dbReference type="SUPFAM" id="SSF51735">
    <property type="entry name" value="NAD(P)-binding Rossmann-fold domains"/>
    <property type="match status" value="1"/>
</dbReference>
<keyword evidence="3" id="KW-1185">Reference proteome</keyword>
<dbReference type="PANTHER" id="PTHR43245:SF55">
    <property type="entry name" value="NAD(P)-BINDING DOMAIN-CONTAINING PROTEIN"/>
    <property type="match status" value="1"/>
</dbReference>